<dbReference type="InterPro" id="IPR020904">
    <property type="entry name" value="Sc_DH/Rdtase_CS"/>
</dbReference>
<evidence type="ECO:0000313" key="4">
    <source>
        <dbReference type="Proteomes" id="UP000075320"/>
    </source>
</evidence>
<dbReference type="OrthoDB" id="9775296at2"/>
<evidence type="ECO:0000256" key="2">
    <source>
        <dbReference type="ARBA" id="ARBA00023002"/>
    </source>
</evidence>
<proteinExistence type="inferred from homology"/>
<keyword evidence="4" id="KW-1185">Reference proteome</keyword>
<dbReference type="AlphaFoldDB" id="A0A150WJJ0"/>
<dbReference type="PROSITE" id="PS00061">
    <property type="entry name" value="ADH_SHORT"/>
    <property type="match status" value="1"/>
</dbReference>
<dbReference type="InterPro" id="IPR036291">
    <property type="entry name" value="NAD(P)-bd_dom_sf"/>
</dbReference>
<dbReference type="PANTHER" id="PTHR42901">
    <property type="entry name" value="ALCOHOL DEHYDROGENASE"/>
    <property type="match status" value="1"/>
</dbReference>
<dbReference type="CDD" id="cd05233">
    <property type="entry name" value="SDR_c"/>
    <property type="match status" value="1"/>
</dbReference>
<dbReference type="GO" id="GO:0016491">
    <property type="term" value="F:oxidoreductase activity"/>
    <property type="evidence" value="ECO:0007669"/>
    <property type="project" value="UniProtKB-KW"/>
</dbReference>
<dbReference type="Pfam" id="PF00106">
    <property type="entry name" value="adh_short"/>
    <property type="match status" value="1"/>
</dbReference>
<dbReference type="EMBL" id="LUKE01000003">
    <property type="protein sequence ID" value="KYG63793.1"/>
    <property type="molecule type" value="Genomic_DNA"/>
</dbReference>
<dbReference type="PRINTS" id="PR00081">
    <property type="entry name" value="GDHRDH"/>
</dbReference>
<comment type="similarity">
    <text evidence="1">Belongs to the short-chain dehydrogenases/reductases (SDR) family.</text>
</comment>
<protein>
    <submittedName>
        <fullName evidence="3">Oxidoreductase</fullName>
    </submittedName>
</protein>
<comment type="caution">
    <text evidence="3">The sequence shown here is derived from an EMBL/GenBank/DDBJ whole genome shotgun (WGS) entry which is preliminary data.</text>
</comment>
<dbReference type="Proteomes" id="UP000075320">
    <property type="component" value="Unassembled WGS sequence"/>
</dbReference>
<dbReference type="PANTHER" id="PTHR42901:SF1">
    <property type="entry name" value="ALCOHOL DEHYDROGENASE"/>
    <property type="match status" value="1"/>
</dbReference>
<accession>A0A150WJJ0</accession>
<reference evidence="3 4" key="1">
    <citation type="submission" date="2016-03" db="EMBL/GenBank/DDBJ databases">
        <authorList>
            <person name="Ploux O."/>
        </authorList>
    </citation>
    <scope>NUCLEOTIDE SEQUENCE [LARGE SCALE GENOMIC DNA]</scope>
    <source>
        <strain evidence="3 4">R0</strain>
    </source>
</reference>
<name>A0A150WJJ0_BDEBC</name>
<evidence type="ECO:0000313" key="3">
    <source>
        <dbReference type="EMBL" id="KYG63793.1"/>
    </source>
</evidence>
<dbReference type="Gene3D" id="3.40.50.720">
    <property type="entry name" value="NAD(P)-binding Rossmann-like Domain"/>
    <property type="match status" value="1"/>
</dbReference>
<evidence type="ECO:0000256" key="1">
    <source>
        <dbReference type="ARBA" id="ARBA00006484"/>
    </source>
</evidence>
<dbReference type="SUPFAM" id="SSF51735">
    <property type="entry name" value="NAD(P)-binding Rossmann-fold domains"/>
    <property type="match status" value="1"/>
</dbReference>
<sequence length="264" mass="28690">MAKKLAVITGASSGIGYELAKQFAQNGYDIFITSESPGIYNAELEFREFGTQVHVLEMDLRDSEGVELLYSRIKALNRPIDAIAINAGVGVGGASFSKTELHREIDMVKLNVISTIHLTKLVLNDMLAQKSGKILFTSSVAALMPGPYESVYAGTKSFILSFAEALRYEVQDKGVTITALLPGPTETGFFRRACMEDTIVGKSKKDHPARVAEQGFAALMRGDDICVAGSMMNKLQSFTARFLSYSAVTRMHGSMSKPTKAANR</sequence>
<organism evidence="3 4">
    <name type="scientific">Bdellovibrio bacteriovorus</name>
    <dbReference type="NCBI Taxonomy" id="959"/>
    <lineage>
        <taxon>Bacteria</taxon>
        <taxon>Pseudomonadati</taxon>
        <taxon>Bdellovibrionota</taxon>
        <taxon>Bdellovibrionia</taxon>
        <taxon>Bdellovibrionales</taxon>
        <taxon>Pseudobdellovibrionaceae</taxon>
        <taxon>Bdellovibrio</taxon>
    </lineage>
</organism>
<keyword evidence="2" id="KW-0560">Oxidoreductase</keyword>
<gene>
    <name evidence="3" type="ORF">AZI86_13295</name>
</gene>
<dbReference type="InterPro" id="IPR002347">
    <property type="entry name" value="SDR_fam"/>
</dbReference>
<dbReference type="RefSeq" id="WP_061835687.1">
    <property type="nucleotide sequence ID" value="NZ_LUKE01000003.1"/>
</dbReference>